<organism evidence="1 2">
    <name type="scientific">Mycobacterium shigaense</name>
    <dbReference type="NCBI Taxonomy" id="722731"/>
    <lineage>
        <taxon>Bacteria</taxon>
        <taxon>Bacillati</taxon>
        <taxon>Actinomycetota</taxon>
        <taxon>Actinomycetes</taxon>
        <taxon>Mycobacteriales</taxon>
        <taxon>Mycobacteriaceae</taxon>
        <taxon>Mycobacterium</taxon>
        <taxon>Mycobacterium simiae complex</taxon>
    </lineage>
</organism>
<reference evidence="2" key="1">
    <citation type="submission" date="2017-06" db="EMBL/GenBank/DDBJ databases">
        <title>Complete Genome Sequence of Mycobacterium shigaense.</title>
        <authorList>
            <person name="Fukano H."/>
            <person name="Yoshida M."/>
            <person name="Kazumi Y."/>
            <person name="Ogura Y."/>
            <person name="Mitarai S."/>
            <person name="Hayashi T."/>
            <person name="Hoshino Y."/>
        </authorList>
    </citation>
    <scope>NUCLEOTIDE SEQUENCE [LARGE SCALE GENOMIC DNA]</scope>
    <source>
        <strain evidence="2">UN-152</strain>
    </source>
</reference>
<evidence type="ECO:0000313" key="2">
    <source>
        <dbReference type="Proteomes" id="UP000217736"/>
    </source>
</evidence>
<dbReference type="RefSeq" id="WP_096438094.1">
    <property type="nucleotide sequence ID" value="NZ_AP018164.1"/>
</dbReference>
<dbReference type="AlphaFoldDB" id="A0A1Z4EEV1"/>
<protein>
    <submittedName>
        <fullName evidence="1">Uncharacterized protein</fullName>
    </submittedName>
</protein>
<sequence length="102" mass="11060">MGLGQGVSRVVAFFRAGYPAGAPTVGYSPLLALLPRRVSDDELGLLAAKLIGARRRLLDRVDLGVEITRVTHELPLLDDLERLQGRLSALGRPGRRHDTPPV</sequence>
<gene>
    <name evidence="1" type="ORF">MSG_01324</name>
</gene>
<keyword evidence="2" id="KW-1185">Reference proteome</keyword>
<dbReference type="EMBL" id="AP018164">
    <property type="protein sequence ID" value="BAX91482.1"/>
    <property type="molecule type" value="Genomic_DNA"/>
</dbReference>
<dbReference type="Pfam" id="PF11829">
    <property type="entry name" value="DUF3349"/>
    <property type="match status" value="1"/>
</dbReference>
<dbReference type="OrthoDB" id="4350726at2"/>
<accession>A0A1Z4EEV1</accession>
<dbReference type="Gene3D" id="1.10.150.430">
    <property type="entry name" value="DUF3349, helical bundle"/>
    <property type="match status" value="1"/>
</dbReference>
<name>A0A1Z4EEV1_9MYCO</name>
<evidence type="ECO:0000313" key="1">
    <source>
        <dbReference type="EMBL" id="BAX91482.1"/>
    </source>
</evidence>
<dbReference type="Proteomes" id="UP000217736">
    <property type="component" value="Chromosome"/>
</dbReference>
<dbReference type="InterPro" id="IPR044918">
    <property type="entry name" value="DUF3349_helical"/>
</dbReference>
<dbReference type="InterPro" id="IPR021784">
    <property type="entry name" value="DUF3349"/>
</dbReference>
<proteinExistence type="predicted"/>
<dbReference type="KEGG" id="mshg:MSG_01324"/>